<keyword evidence="2" id="KW-1133">Transmembrane helix</keyword>
<dbReference type="Pfam" id="PF24893">
    <property type="entry name" value="DUF7743"/>
    <property type="match status" value="1"/>
</dbReference>
<feature type="domain" description="DUF7034" evidence="4">
    <location>
        <begin position="923"/>
        <end position="1049"/>
    </location>
</feature>
<evidence type="ECO:0000259" key="6">
    <source>
        <dbReference type="Pfam" id="PF24893"/>
    </source>
</evidence>
<keyword evidence="2" id="KW-0472">Membrane</keyword>
<feature type="transmembrane region" description="Helical" evidence="2">
    <location>
        <begin position="1472"/>
        <end position="1495"/>
    </location>
</feature>
<feature type="domain" description="DUF7743" evidence="6">
    <location>
        <begin position="554"/>
        <end position="646"/>
    </location>
</feature>
<evidence type="ECO:0000256" key="2">
    <source>
        <dbReference type="SAM" id="Phobius"/>
    </source>
</evidence>
<comment type="caution">
    <text evidence="8">The sequence shown here is derived from an EMBL/GenBank/DDBJ whole genome shotgun (WGS) entry which is preliminary data.</text>
</comment>
<dbReference type="EMBL" id="AJWJ01000628">
    <property type="protein sequence ID" value="KAF2069620.1"/>
    <property type="molecule type" value="Genomic_DNA"/>
</dbReference>
<feature type="compositionally biased region" description="Low complexity" evidence="1">
    <location>
        <begin position="1156"/>
        <end position="1168"/>
    </location>
</feature>
<evidence type="ECO:0000259" key="4">
    <source>
        <dbReference type="Pfam" id="PF23033"/>
    </source>
</evidence>
<dbReference type="InterPro" id="IPR055462">
    <property type="entry name" value="DUF7034"/>
</dbReference>
<dbReference type="Proteomes" id="UP000695562">
    <property type="component" value="Unassembled WGS sequence"/>
</dbReference>
<sequence length="1517" mass="169655">ALESANTTVTNSEYVKLQVDDHSLYGRFIKRGIIDGIVSKITNQLLPNYNNSGESNQFNNIQSYIGINVRSYKRLVQLDTDFSVLVDQKPAADADNSVCSSIQKKKLSSAQLAGIVIGSVAFAVIAIVSVSYSATSVHSIEVDLVPYDEFPNDSYLLQTDTLCNRTYLLITKDVNDIESTPAFTSTMTKANNGSSIRVEVSFQVPEGSGSIIVKALDTENGIAKIISIPYVCKKLIPNIVEIGLINEPLSTSQPYQYEFKITNNEMISRPLPFIYTTNNTISWSLIELQQFGRNTFFMNFYPTTSNIIAGPPRVDVIYGTLYYPITRLIQFDIPSPEIEYEISNISFSMPQTPSSPLIGSFQLLKNDTRDLVFEIKVDGSRKRLATVPVSGTPYNSTYNFVISHRDSVFYQIDILACQLNRCVFTKFIPITPLYTVVPPPIQVIYTAFYAYVQSDLDGMYFAHLIADNKLYSKGDKVQEYIIEWQSSHIMLPLCRPFDLDDSIFGFKTGTYAEYSRSVVFPISKHEKRQLVPITFQEYSTGTVFVAPNPPQSVIDEKVPIISSFELIPIPGNNKYIILRVKIVDDLSGFSTLTVEGQNPLILTSANLVEGNLLGGTYEVLIENHNFLYTKFVISDFASNYDYYGIDVQLSITEVSKIVPISNPKNYLYHSLNFELTSASWSHNYVDVSNSSYTIDFRFSVTHPNTEYAPLLRLSQSKTLNYNLVYPTNTYEFLKEKKFYGKWNQVSSQYEIPVKIPLRMFSGRLFYEVVYLENIISSSYLTNSFPNSIVNVYSQIADMVGPIFETLTRFPIGGEATNPASGSGIIGWDYNVSDTLNGLDYGRITVVGDHDQFEYQFLITEPSGFFRINTFQNCRSQTYTITSIYLVDKGGYESNIDMALINFPEINHRRINVTCQPSSDTTPPVLDFLQCTQTAIDVGSNNRVLKCKAGASDIESGMHTKKHPLIYLSSIHQIIKFEPSSFDIQYDSGIPTIGKYDYEMTLPHGFGYPEYIAISIYGLMDNHANFNGYSAQDLKNLNNSTMFQYSIDTKAFSINTHPIIESTGGITFSGGELLIIGKSFGTDNSSVVKIQYVNGQGLSTTSIPTFYSSTALIIKDVRPLTNQSYFKIQIEKKSGNFLSNEFIVYPKNSLIYPQPNSSSQQSSSSSSSSEDIPPTQRPNPCINNCGGELQGYCSPTGCVCHSPWIGKDCKSKVIIIPTPSINNTLPSTNISIPSTSDKEATLFKGLISIIELQELNQNNVAIHKYPFTQWIWSNISTDNEPVKYLYSTNITNQLDQSTTTVNVSIQYFDKQQNITFAGELLNMNQYSIKYSINITSYTFTNSLNQLQLIMKVSLESQQDQGCSALESGNTTVTNSEYVKLQVDDHSLYGRFIKRGVIDGRISTITNQLLQNYNGESSQFNNIQNYIGINVRSYKTLVQLDPDFSVLVDQKPAADTDNSVCSSIRKKKLSSAQLAGIVIGSVAFAAIAIVSVSYCIYKKKKQEKFNKNVGNKLKIAAKG</sequence>
<gene>
    <name evidence="8" type="ORF">CYY_009060</name>
</gene>
<evidence type="ECO:0000259" key="5">
    <source>
        <dbReference type="Pfam" id="PF23034"/>
    </source>
</evidence>
<feature type="domain" description="ComC supersandwich" evidence="3">
    <location>
        <begin position="1246"/>
        <end position="1445"/>
    </location>
</feature>
<name>A0A8J4PML1_9MYCE</name>
<evidence type="ECO:0000313" key="8">
    <source>
        <dbReference type="EMBL" id="KAF2069620.1"/>
    </source>
</evidence>
<reference evidence="8" key="1">
    <citation type="submission" date="2020-01" db="EMBL/GenBank/DDBJ databases">
        <title>Development of genomics and gene disruption for Polysphondylium violaceum indicates a role for the polyketide synthase stlB in stalk morphogenesis.</title>
        <authorList>
            <person name="Narita B."/>
            <person name="Kawabe Y."/>
            <person name="Kin K."/>
            <person name="Saito T."/>
            <person name="Gibbs R."/>
            <person name="Kuspa A."/>
            <person name="Muzny D."/>
            <person name="Queller D."/>
            <person name="Richards S."/>
            <person name="Strassman J."/>
            <person name="Sucgang R."/>
            <person name="Worley K."/>
            <person name="Schaap P."/>
        </authorList>
    </citation>
    <scope>NUCLEOTIDE SEQUENCE</scope>
    <source>
        <strain evidence="8">QSvi11</strain>
    </source>
</reference>
<feature type="domain" description="DUF7035" evidence="5">
    <location>
        <begin position="796"/>
        <end position="915"/>
    </location>
</feature>
<proteinExistence type="predicted"/>
<feature type="non-terminal residue" evidence="8">
    <location>
        <position position="1"/>
    </location>
</feature>
<dbReference type="Pfam" id="PF23033">
    <property type="entry name" value="DUF7034"/>
    <property type="match status" value="1"/>
</dbReference>
<feature type="domain" description="DUF7949" evidence="7">
    <location>
        <begin position="1179"/>
        <end position="1212"/>
    </location>
</feature>
<dbReference type="PANTHER" id="PTHR31378">
    <property type="entry name" value="EGF-LIKE DOMAIN-CONTAINING PROTEIN-RELATED-RELATED"/>
    <property type="match status" value="1"/>
</dbReference>
<protein>
    <recommendedName>
        <fullName evidence="10">EGF-like domain-containing protein</fullName>
    </recommendedName>
</protein>
<keyword evidence="9" id="KW-1185">Reference proteome</keyword>
<keyword evidence="2" id="KW-0812">Transmembrane</keyword>
<feature type="transmembrane region" description="Helical" evidence="2">
    <location>
        <begin position="112"/>
        <end position="132"/>
    </location>
</feature>
<evidence type="ECO:0008006" key="10">
    <source>
        <dbReference type="Google" id="ProtNLM"/>
    </source>
</evidence>
<dbReference type="InterPro" id="IPR055463">
    <property type="entry name" value="DUF7035"/>
</dbReference>
<dbReference type="InterPro" id="IPR057709">
    <property type="entry name" value="DUF7949"/>
</dbReference>
<dbReference type="PANTHER" id="PTHR31378:SF17">
    <property type="match status" value="1"/>
</dbReference>
<dbReference type="InterPro" id="IPR054484">
    <property type="entry name" value="ComC_SSD"/>
</dbReference>
<dbReference type="InterPro" id="IPR056645">
    <property type="entry name" value="DUF7743"/>
</dbReference>
<dbReference type="Pfam" id="PF22933">
    <property type="entry name" value="ComC_SSD"/>
    <property type="match status" value="1"/>
</dbReference>
<evidence type="ECO:0000259" key="3">
    <source>
        <dbReference type="Pfam" id="PF22933"/>
    </source>
</evidence>
<feature type="region of interest" description="Disordered" evidence="1">
    <location>
        <begin position="1153"/>
        <end position="1175"/>
    </location>
</feature>
<evidence type="ECO:0000256" key="1">
    <source>
        <dbReference type="SAM" id="MobiDB-lite"/>
    </source>
</evidence>
<dbReference type="Pfam" id="PF25820">
    <property type="entry name" value="DUF7949"/>
    <property type="match status" value="1"/>
</dbReference>
<evidence type="ECO:0000313" key="9">
    <source>
        <dbReference type="Proteomes" id="UP000695562"/>
    </source>
</evidence>
<organism evidence="8 9">
    <name type="scientific">Polysphondylium violaceum</name>
    <dbReference type="NCBI Taxonomy" id="133409"/>
    <lineage>
        <taxon>Eukaryota</taxon>
        <taxon>Amoebozoa</taxon>
        <taxon>Evosea</taxon>
        <taxon>Eumycetozoa</taxon>
        <taxon>Dictyostelia</taxon>
        <taxon>Dictyosteliales</taxon>
        <taxon>Dictyosteliaceae</taxon>
        <taxon>Polysphondylium</taxon>
    </lineage>
</organism>
<evidence type="ECO:0000259" key="7">
    <source>
        <dbReference type="Pfam" id="PF25820"/>
    </source>
</evidence>
<accession>A0A8J4PML1</accession>
<dbReference type="Pfam" id="PF23034">
    <property type="entry name" value="DUF7035"/>
    <property type="match status" value="1"/>
</dbReference>